<accession>A0ABV5QU91</accession>
<feature type="region of interest" description="Disordered" evidence="1">
    <location>
        <begin position="388"/>
        <end position="435"/>
    </location>
</feature>
<protein>
    <recommendedName>
        <fullName evidence="4">Prenyltransferase</fullName>
    </recommendedName>
</protein>
<evidence type="ECO:0000313" key="3">
    <source>
        <dbReference type="Proteomes" id="UP001589716"/>
    </source>
</evidence>
<sequence>MTELARADRPLHDLATRLLAVAERGLPRMLLPEGTGFVFTRAARRTGDGSWSLEQRGTSTRYAAITALGARFLPAERQRAVLGGRTAEEFTGLLIERLPAVRNLGDAALVAWAAAETGHPKLSDALDRVTALDPPGRPRYTVEAAWVLSALAAARATLDVEDRLRSARDRLLRARIDGGPLFPHATGPGLTPWYRAHIGCFADQTYPIQALARAHAGGDDPEALAAADACATRICALQGDGGQWWWHYDARRGTVVEGYPVYSVHQHAMAPTALLDLAEAGGTDFAAPVRRGLRWMTEVPELAGAGAAEPMIHDDLGVTWRKVHRGDPKKAVRAARGLTTRVLPGARLGPLDAVFRPTAVDRECRPYEFGWMLFAWLGGLGDGGAHDGGVHDGGARPTRLHDGGVHDEGDRQTRLHDDGVHDDGDRGTTPKGGQR</sequence>
<evidence type="ECO:0008006" key="4">
    <source>
        <dbReference type="Google" id="ProtNLM"/>
    </source>
</evidence>
<reference evidence="2 3" key="1">
    <citation type="submission" date="2024-09" db="EMBL/GenBank/DDBJ databases">
        <authorList>
            <person name="Sun Q."/>
            <person name="Mori K."/>
        </authorList>
    </citation>
    <scope>NUCLEOTIDE SEQUENCE [LARGE SCALE GENOMIC DNA]</scope>
    <source>
        <strain evidence="2 3">JCM 4414</strain>
    </source>
</reference>
<feature type="compositionally biased region" description="Basic and acidic residues" evidence="1">
    <location>
        <begin position="388"/>
        <end position="428"/>
    </location>
</feature>
<proteinExistence type="predicted"/>
<gene>
    <name evidence="2" type="ORF">ACFFTP_19540</name>
</gene>
<organism evidence="2 3">
    <name type="scientific">Streptomyces roseoviridis</name>
    <dbReference type="NCBI Taxonomy" id="67361"/>
    <lineage>
        <taxon>Bacteria</taxon>
        <taxon>Bacillati</taxon>
        <taxon>Actinomycetota</taxon>
        <taxon>Actinomycetes</taxon>
        <taxon>Kitasatosporales</taxon>
        <taxon>Streptomycetaceae</taxon>
        <taxon>Streptomyces</taxon>
    </lineage>
</organism>
<dbReference type="RefSeq" id="WP_345490847.1">
    <property type="nucleotide sequence ID" value="NZ_BAAAWU010000001.1"/>
</dbReference>
<dbReference type="InterPro" id="IPR008930">
    <property type="entry name" value="Terpenoid_cyclase/PrenylTrfase"/>
</dbReference>
<evidence type="ECO:0000256" key="1">
    <source>
        <dbReference type="SAM" id="MobiDB-lite"/>
    </source>
</evidence>
<name>A0ABV5QU91_9ACTN</name>
<keyword evidence="3" id="KW-1185">Reference proteome</keyword>
<dbReference type="EMBL" id="JBHMCT010000012">
    <property type="protein sequence ID" value="MFB9556373.1"/>
    <property type="molecule type" value="Genomic_DNA"/>
</dbReference>
<dbReference type="SUPFAM" id="SSF48239">
    <property type="entry name" value="Terpenoid cyclases/Protein prenyltransferases"/>
    <property type="match status" value="1"/>
</dbReference>
<dbReference type="Proteomes" id="UP001589716">
    <property type="component" value="Unassembled WGS sequence"/>
</dbReference>
<comment type="caution">
    <text evidence="2">The sequence shown here is derived from an EMBL/GenBank/DDBJ whole genome shotgun (WGS) entry which is preliminary data.</text>
</comment>
<evidence type="ECO:0000313" key="2">
    <source>
        <dbReference type="EMBL" id="MFB9556373.1"/>
    </source>
</evidence>